<name>A0A2W2EGR8_9ACTN</name>
<dbReference type="Proteomes" id="UP000249304">
    <property type="component" value="Unassembled WGS sequence"/>
</dbReference>
<evidence type="ECO:0000256" key="1">
    <source>
        <dbReference type="SAM" id="Phobius"/>
    </source>
</evidence>
<keyword evidence="1" id="KW-0812">Transmembrane</keyword>
<comment type="caution">
    <text evidence="2">The sequence shown here is derived from an EMBL/GenBank/DDBJ whole genome shotgun (WGS) entry which is preliminary data.</text>
</comment>
<keyword evidence="1" id="KW-0472">Membrane</keyword>
<keyword evidence="1" id="KW-1133">Transmembrane helix</keyword>
<dbReference type="RefSeq" id="WP_111175132.1">
    <property type="nucleotide sequence ID" value="NZ_POUD01000002.1"/>
</dbReference>
<evidence type="ECO:0000313" key="2">
    <source>
        <dbReference type="EMBL" id="PZG23522.1"/>
    </source>
</evidence>
<feature type="transmembrane region" description="Helical" evidence="1">
    <location>
        <begin position="74"/>
        <end position="97"/>
    </location>
</feature>
<feature type="transmembrane region" description="Helical" evidence="1">
    <location>
        <begin position="12"/>
        <end position="38"/>
    </location>
</feature>
<gene>
    <name evidence="2" type="ORF">C1J01_00970</name>
</gene>
<feature type="transmembrane region" description="Helical" evidence="1">
    <location>
        <begin position="109"/>
        <end position="131"/>
    </location>
</feature>
<organism evidence="2 3">
    <name type="scientific">Nonomuraea aridisoli</name>
    <dbReference type="NCBI Taxonomy" id="2070368"/>
    <lineage>
        <taxon>Bacteria</taxon>
        <taxon>Bacillati</taxon>
        <taxon>Actinomycetota</taxon>
        <taxon>Actinomycetes</taxon>
        <taxon>Streptosporangiales</taxon>
        <taxon>Streptosporangiaceae</taxon>
        <taxon>Nonomuraea</taxon>
    </lineage>
</organism>
<keyword evidence="3" id="KW-1185">Reference proteome</keyword>
<accession>A0A2W2EGR8</accession>
<reference evidence="2 3" key="1">
    <citation type="submission" date="2018-01" db="EMBL/GenBank/DDBJ databases">
        <title>Draft genome sequence of Nonomuraea sp. KC333.</title>
        <authorList>
            <person name="Sahin N."/>
            <person name="Saygin H."/>
            <person name="Ay H."/>
        </authorList>
    </citation>
    <scope>NUCLEOTIDE SEQUENCE [LARGE SCALE GENOMIC DNA]</scope>
    <source>
        <strain evidence="2 3">KC333</strain>
    </source>
</reference>
<dbReference type="EMBL" id="POUD01000002">
    <property type="protein sequence ID" value="PZG23522.1"/>
    <property type="molecule type" value="Genomic_DNA"/>
</dbReference>
<dbReference type="OrthoDB" id="3693644at2"/>
<sequence length="161" mass="16692">MRPGRPEIVVSLRALTAAAAVVVLFGRLGLAPVVYGLIVAARSGIAGLVGFAAAALVCIRPLSSFSVRRTTWRWILIGGAAGVVAFVLKGVVNHAVIALTMFDTDPQGMYYDAAGGGVPPLILAILFLAVLTPVGKEGVVPSPLCRKIHPARAKSAPRMRG</sequence>
<protein>
    <submittedName>
        <fullName evidence="2">Uncharacterized protein</fullName>
    </submittedName>
</protein>
<dbReference type="AlphaFoldDB" id="A0A2W2EGR8"/>
<feature type="transmembrane region" description="Helical" evidence="1">
    <location>
        <begin position="44"/>
        <end position="62"/>
    </location>
</feature>
<proteinExistence type="predicted"/>
<evidence type="ECO:0000313" key="3">
    <source>
        <dbReference type="Proteomes" id="UP000249304"/>
    </source>
</evidence>